<organism evidence="1 2">
    <name type="scientific">Massarina eburnea CBS 473.64</name>
    <dbReference type="NCBI Taxonomy" id="1395130"/>
    <lineage>
        <taxon>Eukaryota</taxon>
        <taxon>Fungi</taxon>
        <taxon>Dikarya</taxon>
        <taxon>Ascomycota</taxon>
        <taxon>Pezizomycotina</taxon>
        <taxon>Dothideomycetes</taxon>
        <taxon>Pleosporomycetidae</taxon>
        <taxon>Pleosporales</taxon>
        <taxon>Massarineae</taxon>
        <taxon>Massarinaceae</taxon>
        <taxon>Massarina</taxon>
    </lineage>
</organism>
<dbReference type="AlphaFoldDB" id="A0A6A6S0L2"/>
<reference evidence="1" key="1">
    <citation type="journal article" date="2020" name="Stud. Mycol.">
        <title>101 Dothideomycetes genomes: a test case for predicting lifestyles and emergence of pathogens.</title>
        <authorList>
            <person name="Haridas S."/>
            <person name="Albert R."/>
            <person name="Binder M."/>
            <person name="Bloem J."/>
            <person name="Labutti K."/>
            <person name="Salamov A."/>
            <person name="Andreopoulos B."/>
            <person name="Baker S."/>
            <person name="Barry K."/>
            <person name="Bills G."/>
            <person name="Bluhm B."/>
            <person name="Cannon C."/>
            <person name="Castanera R."/>
            <person name="Culley D."/>
            <person name="Daum C."/>
            <person name="Ezra D."/>
            <person name="Gonzalez J."/>
            <person name="Henrissat B."/>
            <person name="Kuo A."/>
            <person name="Liang C."/>
            <person name="Lipzen A."/>
            <person name="Lutzoni F."/>
            <person name="Magnuson J."/>
            <person name="Mondo S."/>
            <person name="Nolan M."/>
            <person name="Ohm R."/>
            <person name="Pangilinan J."/>
            <person name="Park H.-J."/>
            <person name="Ramirez L."/>
            <person name="Alfaro M."/>
            <person name="Sun H."/>
            <person name="Tritt A."/>
            <person name="Yoshinaga Y."/>
            <person name="Zwiers L.-H."/>
            <person name="Turgeon B."/>
            <person name="Goodwin S."/>
            <person name="Spatafora J."/>
            <person name="Crous P."/>
            <person name="Grigoriev I."/>
        </authorList>
    </citation>
    <scope>NUCLEOTIDE SEQUENCE</scope>
    <source>
        <strain evidence="1">CBS 473.64</strain>
    </source>
</reference>
<name>A0A6A6S0L2_9PLEO</name>
<dbReference type="CDD" id="cd09917">
    <property type="entry name" value="F-box_SF"/>
    <property type="match status" value="1"/>
</dbReference>
<dbReference type="InterPro" id="IPR036047">
    <property type="entry name" value="F-box-like_dom_sf"/>
</dbReference>
<dbReference type="EMBL" id="MU006786">
    <property type="protein sequence ID" value="KAF2639744.1"/>
    <property type="molecule type" value="Genomic_DNA"/>
</dbReference>
<keyword evidence="2" id="KW-1185">Reference proteome</keyword>
<evidence type="ECO:0008006" key="3">
    <source>
        <dbReference type="Google" id="ProtNLM"/>
    </source>
</evidence>
<evidence type="ECO:0000313" key="1">
    <source>
        <dbReference type="EMBL" id="KAF2639744.1"/>
    </source>
</evidence>
<proteinExistence type="predicted"/>
<protein>
    <recommendedName>
        <fullName evidence="3">F-box domain-containing protein</fullName>
    </recommendedName>
</protein>
<dbReference type="Proteomes" id="UP000799753">
    <property type="component" value="Unassembled WGS sequence"/>
</dbReference>
<evidence type="ECO:0000313" key="2">
    <source>
        <dbReference type="Proteomes" id="UP000799753"/>
    </source>
</evidence>
<dbReference type="OrthoDB" id="3801151at2759"/>
<sequence>MTRPIPRYYPSSLDPTLFHMRRQMLERRNYLRQKAFKTDMSTPKGYFIYRRRLSRMLAYGKRPRIPLHDANLFSGQCNGPGTSELFEVQNRASEIHRPPPEIVLCVADWLKPADLLSFRASCRFFHDTIEISKTTMPQMKWQLGYNSTSTSFL</sequence>
<gene>
    <name evidence="1" type="ORF">P280DRAFT_527277</name>
</gene>
<dbReference type="SUPFAM" id="SSF81383">
    <property type="entry name" value="F-box domain"/>
    <property type="match status" value="1"/>
</dbReference>
<accession>A0A6A6S0L2</accession>